<dbReference type="SUPFAM" id="SSF52172">
    <property type="entry name" value="CheY-like"/>
    <property type="match status" value="1"/>
</dbReference>
<dbReference type="SMART" id="SM00448">
    <property type="entry name" value="REC"/>
    <property type="match status" value="1"/>
</dbReference>
<dbReference type="PANTHER" id="PTHR42872">
    <property type="entry name" value="PROTEIN-GLUTAMATE METHYLESTERASE/PROTEIN-GLUTAMINE GLUTAMINASE"/>
    <property type="match status" value="1"/>
</dbReference>
<dbReference type="InterPro" id="IPR008248">
    <property type="entry name" value="CheB-like"/>
</dbReference>
<evidence type="ECO:0000256" key="8">
    <source>
        <dbReference type="PROSITE-ProRule" id="PRU00169"/>
    </source>
</evidence>
<dbReference type="InterPro" id="IPR035909">
    <property type="entry name" value="CheB_C"/>
</dbReference>
<dbReference type="GO" id="GO:0000156">
    <property type="term" value="F:phosphorelay response regulator activity"/>
    <property type="evidence" value="ECO:0007669"/>
    <property type="project" value="InterPro"/>
</dbReference>
<comment type="similarity">
    <text evidence="6">Belongs to the CheB family.</text>
</comment>
<dbReference type="CDD" id="cd17541">
    <property type="entry name" value="REC_CheB-like"/>
    <property type="match status" value="1"/>
</dbReference>
<comment type="function">
    <text evidence="6">Involved in chemotaxis. Part of a chemotaxis signal transduction system that modulates chemotaxis in response to various stimuli. Catalyzes the demethylation of specific methylglutamate residues introduced into the chemoreceptors (methyl-accepting chemotaxis proteins or MCP) by CheR. Also mediates the irreversible deamidation of specific glutamine residues to glutamic acid.</text>
</comment>
<dbReference type="Gene3D" id="3.40.50.180">
    <property type="entry name" value="Methylesterase CheB, C-terminal domain"/>
    <property type="match status" value="1"/>
</dbReference>
<feature type="domain" description="Response regulatory" evidence="9">
    <location>
        <begin position="11"/>
        <end position="124"/>
    </location>
</feature>
<dbReference type="EMBL" id="CZBE01000031">
    <property type="protein sequence ID" value="CUQ16092.1"/>
    <property type="molecule type" value="Genomic_DNA"/>
</dbReference>
<dbReference type="InterPro" id="IPR011006">
    <property type="entry name" value="CheY-like_superfamily"/>
</dbReference>
<keyword evidence="3 6" id="KW-0378">Hydrolase</keyword>
<dbReference type="AlphaFoldDB" id="A0A174U1K6"/>
<evidence type="ECO:0000256" key="6">
    <source>
        <dbReference type="HAMAP-Rule" id="MF_00099"/>
    </source>
</evidence>
<evidence type="ECO:0000256" key="2">
    <source>
        <dbReference type="ARBA" id="ARBA00022500"/>
    </source>
</evidence>
<dbReference type="GO" id="GO:0050568">
    <property type="term" value="F:protein-glutamine glutaminase activity"/>
    <property type="evidence" value="ECO:0007669"/>
    <property type="project" value="UniProtKB-UniRule"/>
</dbReference>
<comment type="domain">
    <text evidence="6">Contains a C-terminal catalytic domain, and an N-terminal region which modulates catalytic activity.</text>
</comment>
<dbReference type="CDD" id="cd16432">
    <property type="entry name" value="CheB_Rec"/>
    <property type="match status" value="1"/>
</dbReference>
<comment type="function">
    <text evidence="4">May play the central regulatory role in sporulation. It may be an element of the effector pathway responsible for the activation of sporulation genes in response to nutritional stress. Spo0A may act in concert with spo0H (a sigma factor) to control the expression of some genes that are critical to the sporulation process.</text>
</comment>
<feature type="active site" evidence="6 7">
    <location>
        <position position="179"/>
    </location>
</feature>
<feature type="modified residue" description="4-aspartylphosphate" evidence="6 8">
    <location>
        <position position="62"/>
    </location>
</feature>
<evidence type="ECO:0000256" key="3">
    <source>
        <dbReference type="ARBA" id="ARBA00022801"/>
    </source>
</evidence>
<comment type="catalytic activity">
    <reaction evidence="6">
        <text>L-glutaminyl-[protein] + H2O = L-glutamyl-[protein] + NH4(+)</text>
        <dbReference type="Rhea" id="RHEA:16441"/>
        <dbReference type="Rhea" id="RHEA-COMP:10207"/>
        <dbReference type="Rhea" id="RHEA-COMP:10208"/>
        <dbReference type="ChEBI" id="CHEBI:15377"/>
        <dbReference type="ChEBI" id="CHEBI:28938"/>
        <dbReference type="ChEBI" id="CHEBI:29973"/>
        <dbReference type="ChEBI" id="CHEBI:30011"/>
        <dbReference type="EC" id="3.5.1.44"/>
    </reaction>
</comment>
<dbReference type="InterPro" id="IPR001789">
    <property type="entry name" value="Sig_transdc_resp-reg_receiver"/>
</dbReference>
<feature type="active site" evidence="6 7">
    <location>
        <position position="301"/>
    </location>
</feature>
<dbReference type="PANTHER" id="PTHR42872:SF6">
    <property type="entry name" value="PROTEIN-GLUTAMATE METHYLESTERASE_PROTEIN-GLUTAMINE GLUTAMINASE"/>
    <property type="match status" value="1"/>
</dbReference>
<organism evidence="11 13">
    <name type="scientific">Anaerotruncus colihominis</name>
    <dbReference type="NCBI Taxonomy" id="169435"/>
    <lineage>
        <taxon>Bacteria</taxon>
        <taxon>Bacillati</taxon>
        <taxon>Bacillota</taxon>
        <taxon>Clostridia</taxon>
        <taxon>Eubacteriales</taxon>
        <taxon>Oscillospiraceae</taxon>
        <taxon>Anaerotruncus</taxon>
    </lineage>
</organism>
<dbReference type="Gene3D" id="3.40.50.2300">
    <property type="match status" value="1"/>
</dbReference>
<evidence type="ECO:0000256" key="4">
    <source>
        <dbReference type="ARBA" id="ARBA00024867"/>
    </source>
</evidence>
<evidence type="ECO:0000256" key="1">
    <source>
        <dbReference type="ARBA" id="ARBA00022490"/>
    </source>
</evidence>
<dbReference type="EMBL" id="QVME01000001">
    <property type="protein sequence ID" value="RGE70229.1"/>
    <property type="molecule type" value="Genomic_DNA"/>
</dbReference>
<dbReference type="InterPro" id="IPR000673">
    <property type="entry name" value="Sig_transdc_resp-reg_Me-estase"/>
</dbReference>
<dbReference type="SUPFAM" id="SSF52738">
    <property type="entry name" value="Methylesterase CheB, C-terminal domain"/>
    <property type="match status" value="1"/>
</dbReference>
<sequence>MTQVPPFGKIKLLIVDDSLFFRKSLERGLSKDSRIEIIGMAVDPFDAMEKIKQLNPDVVTLDVEMPKLNGIDFLKKLMPVHPLPVVVVSSAPVSALDALEAGAVDFVKKPEIKSSQDLNNFIDDLIVKIKIASTAKIPTRRVPARPAAAASVHTAPAMPALSPASQRSNTNTVIAIGASTGGTEAILAVIRDLPPTTPGIVIVQHMPPVFTNMYAQRLDRICRMHVKEAENNDRVVPGQVIIGAGGLQLRLAKDARGYYVKSEGSEKVGGFCPAVDVLFNSVAEAAGRNAMGVILTGMGADGSKGLLKMRKAGAYTIGQDQESCVVYGMPMVAFNIGAVQKQFPLDKIGGEIMRYLNTRS</sequence>
<comment type="subcellular location">
    <subcellularLocation>
        <location evidence="6">Cytoplasm</location>
    </subcellularLocation>
</comment>
<dbReference type="Pfam" id="PF00072">
    <property type="entry name" value="Response_reg"/>
    <property type="match status" value="1"/>
</dbReference>
<dbReference type="Pfam" id="PF01339">
    <property type="entry name" value="CheB_methylest"/>
    <property type="match status" value="1"/>
</dbReference>
<gene>
    <name evidence="6 11" type="primary">cheB</name>
    <name evidence="12" type="ORF">DXC40_04040</name>
    <name evidence="11" type="ORF">ERS852551_03372</name>
</gene>
<dbReference type="GO" id="GO:0006935">
    <property type="term" value="P:chemotaxis"/>
    <property type="evidence" value="ECO:0007669"/>
    <property type="project" value="UniProtKB-UniRule"/>
</dbReference>
<dbReference type="NCBIfam" id="NF001965">
    <property type="entry name" value="PRK00742.1"/>
    <property type="match status" value="1"/>
</dbReference>
<dbReference type="PROSITE" id="PS50122">
    <property type="entry name" value="CHEB"/>
    <property type="match status" value="1"/>
</dbReference>
<evidence type="ECO:0000259" key="9">
    <source>
        <dbReference type="PROSITE" id="PS50110"/>
    </source>
</evidence>
<comment type="PTM">
    <text evidence="6">Phosphorylated by CheA. Phosphorylation of the N-terminal regulatory domain activates the methylesterase activity.</text>
</comment>
<dbReference type="GO" id="GO:0008984">
    <property type="term" value="F:protein-glutamate methylesterase activity"/>
    <property type="evidence" value="ECO:0007669"/>
    <property type="project" value="UniProtKB-UniRule"/>
</dbReference>
<comment type="catalytic activity">
    <reaction evidence="5 6">
        <text>[protein]-L-glutamate 5-O-methyl ester + H2O = L-glutamyl-[protein] + methanol + H(+)</text>
        <dbReference type="Rhea" id="RHEA:23236"/>
        <dbReference type="Rhea" id="RHEA-COMP:10208"/>
        <dbReference type="Rhea" id="RHEA-COMP:10311"/>
        <dbReference type="ChEBI" id="CHEBI:15377"/>
        <dbReference type="ChEBI" id="CHEBI:15378"/>
        <dbReference type="ChEBI" id="CHEBI:17790"/>
        <dbReference type="ChEBI" id="CHEBI:29973"/>
        <dbReference type="ChEBI" id="CHEBI:82795"/>
        <dbReference type="EC" id="3.1.1.61"/>
    </reaction>
</comment>
<evidence type="ECO:0000313" key="13">
    <source>
        <dbReference type="Proteomes" id="UP000095765"/>
    </source>
</evidence>
<protein>
    <recommendedName>
        <fullName evidence="6">Protein-glutamate methylesterase/protein-glutamine glutaminase</fullName>
        <ecNumber evidence="6">3.1.1.61</ecNumber>
        <ecNumber evidence="6">3.5.1.44</ecNumber>
    </recommendedName>
</protein>
<dbReference type="EC" id="3.5.1.44" evidence="6"/>
<keyword evidence="6 8" id="KW-0597">Phosphoprotein</keyword>
<reference evidence="12 14" key="2">
    <citation type="submission" date="2018-08" db="EMBL/GenBank/DDBJ databases">
        <title>A genome reference for cultivated species of the human gut microbiota.</title>
        <authorList>
            <person name="Zou Y."/>
            <person name="Xue W."/>
            <person name="Luo G."/>
        </authorList>
    </citation>
    <scope>NUCLEOTIDE SEQUENCE [LARGE SCALE GENOMIC DNA]</scope>
    <source>
        <strain evidence="12 14">TF05-12AC</strain>
    </source>
</reference>
<dbReference type="PIRSF" id="PIRSF000876">
    <property type="entry name" value="RR_chemtxs_CheB"/>
    <property type="match status" value="1"/>
</dbReference>
<feature type="active site" evidence="6 7">
    <location>
        <position position="205"/>
    </location>
</feature>
<evidence type="ECO:0000313" key="14">
    <source>
        <dbReference type="Proteomes" id="UP000260828"/>
    </source>
</evidence>
<proteinExistence type="inferred from homology"/>
<dbReference type="NCBIfam" id="NF009206">
    <property type="entry name" value="PRK12555.1"/>
    <property type="match status" value="1"/>
</dbReference>
<name>A0A174U1K6_9FIRM</name>
<dbReference type="Proteomes" id="UP000260828">
    <property type="component" value="Unassembled WGS sequence"/>
</dbReference>
<dbReference type="GO" id="GO:0005737">
    <property type="term" value="C:cytoplasm"/>
    <property type="evidence" value="ECO:0007669"/>
    <property type="project" value="UniProtKB-SubCell"/>
</dbReference>
<dbReference type="EC" id="3.1.1.61" evidence="6"/>
<feature type="domain" description="CheB-type methylesterase" evidence="10">
    <location>
        <begin position="163"/>
        <end position="359"/>
    </location>
</feature>
<dbReference type="RefSeq" id="WP_006874894.1">
    <property type="nucleotide sequence ID" value="NZ_CABIWA010000025.1"/>
</dbReference>
<evidence type="ECO:0000313" key="12">
    <source>
        <dbReference type="EMBL" id="RGE70229.1"/>
    </source>
</evidence>
<accession>A0A174U1K6</accession>
<evidence type="ECO:0000256" key="5">
    <source>
        <dbReference type="ARBA" id="ARBA00048267"/>
    </source>
</evidence>
<evidence type="ECO:0000313" key="11">
    <source>
        <dbReference type="EMBL" id="CUQ16092.1"/>
    </source>
</evidence>
<dbReference type="OrthoDB" id="9793421at2"/>
<dbReference type="Proteomes" id="UP000095765">
    <property type="component" value="Unassembled WGS sequence"/>
</dbReference>
<keyword evidence="1 6" id="KW-0963">Cytoplasm</keyword>
<keyword evidence="2 6" id="KW-0145">Chemotaxis</keyword>
<dbReference type="HAMAP" id="MF_00099">
    <property type="entry name" value="CheB_chemtxs"/>
    <property type="match status" value="1"/>
</dbReference>
<dbReference type="PROSITE" id="PS50110">
    <property type="entry name" value="RESPONSE_REGULATORY"/>
    <property type="match status" value="1"/>
</dbReference>
<evidence type="ECO:0000256" key="7">
    <source>
        <dbReference type="PROSITE-ProRule" id="PRU00050"/>
    </source>
</evidence>
<reference evidence="11 13" key="1">
    <citation type="submission" date="2015-09" db="EMBL/GenBank/DDBJ databases">
        <authorList>
            <consortium name="Pathogen Informatics"/>
        </authorList>
    </citation>
    <scope>NUCLEOTIDE SEQUENCE [LARGE SCALE GENOMIC DNA]</scope>
    <source>
        <strain evidence="11 13">2789STDY5834939</strain>
    </source>
</reference>
<evidence type="ECO:0000259" key="10">
    <source>
        <dbReference type="PROSITE" id="PS50122"/>
    </source>
</evidence>